<name>A0A160TQA5_9ZZZZ</name>
<reference evidence="2" key="1">
    <citation type="submission" date="2015-10" db="EMBL/GenBank/DDBJ databases">
        <authorList>
            <person name="Gilbert D.G."/>
        </authorList>
    </citation>
    <scope>NUCLEOTIDE SEQUENCE</scope>
</reference>
<dbReference type="Gene3D" id="3.40.50.1100">
    <property type="match status" value="3"/>
</dbReference>
<dbReference type="InterPro" id="IPR010081">
    <property type="entry name" value="DiNH2opropionate_NH3_lyase"/>
</dbReference>
<dbReference type="SUPFAM" id="SSF53686">
    <property type="entry name" value="Tryptophan synthase beta subunit-like PLP-dependent enzymes"/>
    <property type="match status" value="1"/>
</dbReference>
<dbReference type="NCBIfam" id="NF006058">
    <property type="entry name" value="PRK08206.1"/>
    <property type="match status" value="1"/>
</dbReference>
<dbReference type="PANTHER" id="PTHR42937:SF1">
    <property type="entry name" value="DIAMINOPROPIONATE AMMONIA-LYASE"/>
    <property type="match status" value="1"/>
</dbReference>
<protein>
    <submittedName>
        <fullName evidence="2">Threonine dehydratase</fullName>
        <ecNumber evidence="2">4.3.1.19</ecNumber>
    </submittedName>
</protein>
<feature type="domain" description="Tryptophan synthase beta chain-like PALP" evidence="1">
    <location>
        <begin position="55"/>
        <end position="388"/>
    </location>
</feature>
<dbReference type="GO" id="GO:0030170">
    <property type="term" value="F:pyridoxal phosphate binding"/>
    <property type="evidence" value="ECO:0007669"/>
    <property type="project" value="InterPro"/>
</dbReference>
<dbReference type="PANTHER" id="PTHR42937">
    <property type="match status" value="1"/>
</dbReference>
<dbReference type="InterPro" id="IPR036052">
    <property type="entry name" value="TrpB-like_PALP_sf"/>
</dbReference>
<keyword evidence="2" id="KW-0456">Lyase</keyword>
<dbReference type="EC" id="4.3.1.19" evidence="2"/>
<dbReference type="GO" id="GO:0004794">
    <property type="term" value="F:threonine deaminase activity"/>
    <property type="evidence" value="ECO:0007669"/>
    <property type="project" value="UniProtKB-EC"/>
</dbReference>
<dbReference type="GO" id="GO:0008838">
    <property type="term" value="F:diaminopropionate ammonia-lyase activity"/>
    <property type="evidence" value="ECO:0007669"/>
    <property type="project" value="InterPro"/>
</dbReference>
<dbReference type="Pfam" id="PF00291">
    <property type="entry name" value="PALP"/>
    <property type="match status" value="1"/>
</dbReference>
<dbReference type="InterPro" id="IPR001926">
    <property type="entry name" value="TrpB-like_PALP"/>
</dbReference>
<evidence type="ECO:0000259" key="1">
    <source>
        <dbReference type="Pfam" id="PF00291"/>
    </source>
</evidence>
<accession>A0A160TQA5</accession>
<dbReference type="NCBIfam" id="TIGR01747">
    <property type="entry name" value="diampropi_NH3ly"/>
    <property type="match status" value="1"/>
</dbReference>
<dbReference type="EMBL" id="CZRL01000064">
    <property type="protein sequence ID" value="CUS51635.1"/>
    <property type="molecule type" value="Genomic_DNA"/>
</dbReference>
<sequence>MTQIRFLAKTLGAEIAKHYSNPKAIPRQSRPAIVDSALDIRTCSRARESITSWPTYAPTPLHNLPAFADEIGIAQLFYKDEATRLGLGSFKALGGAYAVLHSVAQEISVQGSTATDIEALMTGQLSEAAGEITVVTATDGNHGRSVAWGARNVGCRCVIYMHAEVSPGRQSAVETLGAEVIRVAGDYGESVRQAAQDAAANNWLLVSDTAWPGYTDIPRAVMAGYTVMSTEAMNQLPPAITPTHVFVQGGCGGLAGAVCADLWHRYDAQRPRFIVVEPVPADCLFQSAVAGQLVNISVTRESVMAGLSCGEVSLLGWDILESGADHFLTIEDDAVGPLMKKLAQGTGDDPRIVAGEAAVAGLAGCIATYADTDLRQTLDLNEQSTVLVFGTEGATDPTVYRQLVGSAADDLL</sequence>
<evidence type="ECO:0000313" key="2">
    <source>
        <dbReference type="EMBL" id="CUS51635.1"/>
    </source>
</evidence>
<proteinExistence type="predicted"/>
<organism evidence="2">
    <name type="scientific">hydrothermal vent metagenome</name>
    <dbReference type="NCBI Taxonomy" id="652676"/>
    <lineage>
        <taxon>unclassified sequences</taxon>
        <taxon>metagenomes</taxon>
        <taxon>ecological metagenomes</taxon>
    </lineage>
</organism>
<dbReference type="AlphaFoldDB" id="A0A160TQA5"/>
<gene>
    <name evidence="2" type="ORF">MGWOODY_XGa2392</name>
</gene>